<feature type="chain" id="PRO_5015545739" evidence="3">
    <location>
        <begin position="23"/>
        <end position="339"/>
    </location>
</feature>
<dbReference type="GO" id="GO:0030975">
    <property type="term" value="F:thiamine binding"/>
    <property type="evidence" value="ECO:0007669"/>
    <property type="project" value="TreeGrafter"/>
</dbReference>
<organism evidence="4 5">
    <name type="scientific">Alcaligenes faecalis</name>
    <dbReference type="NCBI Taxonomy" id="511"/>
    <lineage>
        <taxon>Bacteria</taxon>
        <taxon>Pseudomonadati</taxon>
        <taxon>Pseudomonadota</taxon>
        <taxon>Betaproteobacteria</taxon>
        <taxon>Burkholderiales</taxon>
        <taxon>Alcaligenaceae</taxon>
        <taxon>Alcaligenes</taxon>
    </lineage>
</organism>
<dbReference type="EMBL" id="QEXO01000001">
    <property type="protein sequence ID" value="PWE15786.1"/>
    <property type="molecule type" value="Genomic_DNA"/>
</dbReference>
<gene>
    <name evidence="4" type="ORF">DF183_03390</name>
</gene>
<keyword evidence="1 3" id="KW-0732">Signal</keyword>
<evidence type="ECO:0000256" key="2">
    <source>
        <dbReference type="PIRSR" id="PIRSR002825-1"/>
    </source>
</evidence>
<evidence type="ECO:0000256" key="3">
    <source>
        <dbReference type="SAM" id="SignalP"/>
    </source>
</evidence>
<reference evidence="4 5" key="1">
    <citation type="submission" date="2018-05" db="EMBL/GenBank/DDBJ databases">
        <title>Genome Sequence of an Efficient Indole-Degrading Bacterium, Alcaligenes sp.YBY.</title>
        <authorList>
            <person name="Yang B."/>
        </authorList>
    </citation>
    <scope>NUCLEOTIDE SEQUENCE [LARGE SCALE GENOMIC DNA]</scope>
    <source>
        <strain evidence="4 5">YBY</strain>
    </source>
</reference>
<feature type="binding site" evidence="2">
    <location>
        <position position="225"/>
    </location>
    <ligand>
        <name>Fe cation</name>
        <dbReference type="ChEBI" id="CHEBI:24875"/>
    </ligand>
</feature>
<sequence length="339" mass="36859">MKTIVLSSLAAALMGTASLAQAATTLTVYTALEADQLKAYQAAFEKENPDIKIQWVRDSTGIITAKLLAEKNNPKADAIWGLAGSSLGLMASQNMLQPYAPKGLEKIDAKMRDQNNPPSWVGMNGYAAALCVNTVELEKNKLPMPTSWEDLTKPEYAGKIVMPNPASSGTGFLDVSAWLQLFGEDKGWAFMDGLHKNIGAYTHSGSKPCNMAAAGEYTIGVSFDYRGARLKEEGAPLELVFPKEGLGWEIEATGIMKGTKNLEAAQKLADFSASEAANHLYKTNFAVLAIPSIATANPHLPADLNQRLIDNNFVWAAENRERIIEEWTKRYDGKSEAKK</sequence>
<dbReference type="Pfam" id="PF13343">
    <property type="entry name" value="SBP_bac_6"/>
    <property type="match status" value="1"/>
</dbReference>
<dbReference type="RefSeq" id="WP_109088392.1">
    <property type="nucleotide sequence ID" value="NZ_QEXO01000001.1"/>
</dbReference>
<feature type="signal peptide" evidence="3">
    <location>
        <begin position="1"/>
        <end position="22"/>
    </location>
</feature>
<dbReference type="GO" id="GO:0046872">
    <property type="term" value="F:metal ion binding"/>
    <property type="evidence" value="ECO:0007669"/>
    <property type="project" value="UniProtKB-KW"/>
</dbReference>
<dbReference type="InterPro" id="IPR026045">
    <property type="entry name" value="Ferric-bd"/>
</dbReference>
<dbReference type="Proteomes" id="UP000245216">
    <property type="component" value="Unassembled WGS sequence"/>
</dbReference>
<dbReference type="SUPFAM" id="SSF53850">
    <property type="entry name" value="Periplasmic binding protein-like II"/>
    <property type="match status" value="1"/>
</dbReference>
<dbReference type="GO" id="GO:0030976">
    <property type="term" value="F:thiamine pyrophosphate binding"/>
    <property type="evidence" value="ECO:0007669"/>
    <property type="project" value="TreeGrafter"/>
</dbReference>
<dbReference type="CDD" id="cd13544">
    <property type="entry name" value="PBP2_Fbp_like_1"/>
    <property type="match status" value="1"/>
</dbReference>
<dbReference type="GO" id="GO:0030288">
    <property type="term" value="C:outer membrane-bounded periplasmic space"/>
    <property type="evidence" value="ECO:0007669"/>
    <property type="project" value="TreeGrafter"/>
</dbReference>
<dbReference type="PANTHER" id="PTHR30006">
    <property type="entry name" value="THIAMINE-BINDING PERIPLASMIC PROTEIN-RELATED"/>
    <property type="match status" value="1"/>
</dbReference>
<protein>
    <submittedName>
        <fullName evidence="4">Putative 2-aminoethylphosphonate ABC transporter substrate-binding protein</fullName>
    </submittedName>
</protein>
<dbReference type="NCBIfam" id="TIGR03261">
    <property type="entry name" value="phnS2"/>
    <property type="match status" value="1"/>
</dbReference>
<dbReference type="Gene3D" id="3.40.190.10">
    <property type="entry name" value="Periplasmic binding protein-like II"/>
    <property type="match status" value="2"/>
</dbReference>
<evidence type="ECO:0000313" key="4">
    <source>
        <dbReference type="EMBL" id="PWE15786.1"/>
    </source>
</evidence>
<reference evidence="4 5" key="2">
    <citation type="submission" date="2018-05" db="EMBL/GenBank/DDBJ databases">
        <authorList>
            <person name="Lanie J.A."/>
            <person name="Ng W.-L."/>
            <person name="Kazmierczak K.M."/>
            <person name="Andrzejewski T.M."/>
            <person name="Davidsen T.M."/>
            <person name="Wayne K.J."/>
            <person name="Tettelin H."/>
            <person name="Glass J.I."/>
            <person name="Rusch D."/>
            <person name="Podicherti R."/>
            <person name="Tsui H.-C.T."/>
            <person name="Winkler M.E."/>
        </authorList>
    </citation>
    <scope>NUCLEOTIDE SEQUENCE [LARGE SCALE GENOMIC DNA]</scope>
    <source>
        <strain evidence="4 5">YBY</strain>
    </source>
</reference>
<proteinExistence type="predicted"/>
<keyword evidence="2" id="KW-0408">Iron</keyword>
<dbReference type="PANTHER" id="PTHR30006:SF2">
    <property type="entry name" value="ABC TRANSPORTER SUBSTRATE-BINDING PROTEIN"/>
    <property type="match status" value="1"/>
</dbReference>
<evidence type="ECO:0000256" key="1">
    <source>
        <dbReference type="ARBA" id="ARBA00022729"/>
    </source>
</evidence>
<dbReference type="STRING" id="511.UZ73_01715"/>
<dbReference type="AlphaFoldDB" id="A0A2U2BP78"/>
<comment type="caution">
    <text evidence="4">The sequence shown here is derived from an EMBL/GenBank/DDBJ whole genome shotgun (WGS) entry which is preliminary data.</text>
</comment>
<evidence type="ECO:0000313" key="5">
    <source>
        <dbReference type="Proteomes" id="UP000245216"/>
    </source>
</evidence>
<dbReference type="GO" id="GO:0015888">
    <property type="term" value="P:thiamine transport"/>
    <property type="evidence" value="ECO:0007669"/>
    <property type="project" value="TreeGrafter"/>
</dbReference>
<dbReference type="InterPro" id="IPR017663">
    <property type="entry name" value="ABC_2-AEP-bd"/>
</dbReference>
<name>A0A2U2BP78_ALCFA</name>
<keyword evidence="2" id="KW-0479">Metal-binding</keyword>
<dbReference type="PIRSF" id="PIRSF002825">
    <property type="entry name" value="CfbpA"/>
    <property type="match status" value="1"/>
</dbReference>
<accession>A0A2U2BP78</accession>